<reference evidence="5 6" key="1">
    <citation type="submission" date="2023-07" db="EMBL/GenBank/DDBJ databases">
        <title>Closed genome sequence of Methanimicrococcus sp. Es2.</title>
        <authorList>
            <person name="Protasov E."/>
            <person name="Platt K."/>
            <person name="Reeh H."/>
            <person name="Poehlein A."/>
            <person name="Daniel R."/>
            <person name="Brune A."/>
        </authorList>
    </citation>
    <scope>NUCLEOTIDE SEQUENCE [LARGE SCALE GENOMIC DNA]</scope>
    <source>
        <strain evidence="5 6">Es2</strain>
    </source>
</reference>
<evidence type="ECO:0000259" key="4">
    <source>
        <dbReference type="Pfam" id="PF02514"/>
    </source>
</evidence>
<evidence type="ECO:0000313" key="5">
    <source>
        <dbReference type="EMBL" id="WNY28233.1"/>
    </source>
</evidence>
<dbReference type="KEGG" id="mees:MmiEs2_04170"/>
<feature type="transmembrane region" description="Helical" evidence="3">
    <location>
        <begin position="1961"/>
        <end position="1981"/>
    </location>
</feature>
<evidence type="ECO:0000256" key="3">
    <source>
        <dbReference type="SAM" id="Phobius"/>
    </source>
</evidence>
<organism evidence="5 6">
    <name type="scientific">Methanimicrococcus stummii</name>
    <dbReference type="NCBI Taxonomy" id="3028294"/>
    <lineage>
        <taxon>Archaea</taxon>
        <taxon>Methanobacteriati</taxon>
        <taxon>Methanobacteriota</taxon>
        <taxon>Stenosarchaea group</taxon>
        <taxon>Methanomicrobia</taxon>
        <taxon>Methanosarcinales</taxon>
        <taxon>Methanosarcinaceae</taxon>
        <taxon>Methanimicrococcus</taxon>
    </lineage>
</organism>
<dbReference type="PANTHER" id="PTHR44119:SF4">
    <property type="entry name" value="AEROBIC COBALTOCHELATASE SUBUNIT COBN"/>
    <property type="match status" value="1"/>
</dbReference>
<proteinExistence type="predicted"/>
<keyword evidence="1" id="KW-0175">Coiled coil</keyword>
<feature type="domain" description="CobN/magnesium chelatase" evidence="4">
    <location>
        <begin position="661"/>
        <end position="1816"/>
    </location>
</feature>
<evidence type="ECO:0000256" key="1">
    <source>
        <dbReference type="SAM" id="Coils"/>
    </source>
</evidence>
<accession>A0AA96VAF3</accession>
<protein>
    <recommendedName>
        <fullName evidence="4">CobN/magnesium chelatase domain-containing protein</fullName>
    </recommendedName>
</protein>
<dbReference type="InterPro" id="IPR003672">
    <property type="entry name" value="CobN/Mg_chltase"/>
</dbReference>
<keyword evidence="6" id="KW-1185">Reference proteome</keyword>
<evidence type="ECO:0000256" key="2">
    <source>
        <dbReference type="SAM" id="MobiDB-lite"/>
    </source>
</evidence>
<feature type="region of interest" description="Disordered" evidence="2">
    <location>
        <begin position="1906"/>
        <end position="1935"/>
    </location>
</feature>
<sequence length="1987" mass="221082">MNIKPKTSIFVLLILFLTLSAIAPIALADPTEYNFDGYALTAATTTQNKDNGVAGYFEFDNIPAGEYFILATYSGRNGDIPYVKLDSIVVGPETADNKKVDLEDVIVTKCEIEDDISNKETIIQSRNQAYDLYHEIKNSGKTASSSGEYTVSGTLKSPGMSAGTYSVRPDSEIYLLKKPAMSDISIDIGTDEITIGISAFGAEKTVLNYTDKTKTQKSLELTPLEKEDDTPAEYKIYENYFEITLDKSNLAAGKTKIEISTVQDSTEYVRSGYLPLAGEYDLIAATVSENKDDGVTGRFEFENIPEGDYFILATYGGRNNDTPYVVMEPVKISPESTTANVYSTGNIVTTKADVGTTGIAAKQSEIKKQAYDLYFKIRDDGNEPESDGTYTITGTLKSPGMSAGSYSDRPDVTMYLIKAPVILGISETEENNKKTITVSTIDADGIEAEYKDADKNVIDIDQIQNAAEKIEMTGTDSNFPDVHVFTFEIDKTDLQIGYTDLTVTAKKGDDECLQKKQILNSDPAMLNKPRKVVIICGHETHVNPINELAQKYIDEDQNVDLRLVRASDLKEGRNEEEIKAAVEDADVVLLFMISTSPTWANLNNIIPLSAEWTSNPELVIFDDSDARPRTSDAYKNYNIPQVPGKTDTDANYNTYAEKVKQYWSNGAYHNPNLENMVNMILIDFYQRYDLNVEEPVMLPVKAIYHPHNADNAGFVIDYEEYIDWYTDREDGTVWDGETSAYKYDPTNPTVGIAFFKAYYPSKMEPIDTLIEEMEKRGINVIASYVEAPASFDTDGSGSVAYFRAGEMNAVMSFRYVGDPRFSAETLGVPVFNILVVDSLEEWQDKSNPYNSSSSSSTMKFVAQEMNGSIDPIAIISTEEDGAYTQSIPEQINWMLSRVEGQLNLQTKENEHKNIAVIYYNHGGGKSNIGASYLDVSASILSLLDGMKHDGYNVNTTLVPTKEDLEKTMIEQGINVGSWAPGELKKMIGDVDTSDNKEYYDTGKAVLVSKELYLEWFEDAFLGDWFENMIQNLEEEQQNEKRAAQREIYEEKLKEVTDTWGEAPGDVMVYNDYIVIPYINVTKEDDMGRVILTPQPSRSKESDIELMYHDTNIPPTHQYIAFYLWLQQSNYADPENYPGFDTDAIINMGRHGTQEWLPGKETALSRYDWPALMSGDIPIVYPYIVDGVGEGMVAKRRGNAVIIDHMTPAVVYAELYGDYAFLNEKILSYNEAEGENKEEYRESIINYIISIGIDDRLGVTESEIEEMDSAEFEELLEEVEHLLEDLKYEFMPLGLHVLGKNLDDDALAEMVYSMLGAKYIQRVKATGASDTDAFDILKLVLDGETPANAMGTVASVNAAGSDEKNAIAADLANAVSYKSALGETTREIDQILKALDGKFIEAGPGGDPVLKPHILPTGINFYTVDQRTLPTQEAWNKAVKLTDQLLEEYYKEHGTWPESIGYVLWAGETMRTDGVMEAQIMYLLGIKPVWNGASVSPDTFEVMHGNDFIIEVDGKEVVRPRIDVVVEISGTYRDTFFEKVLMLDRAIRLAYEQPDEIVTIGSKDYTVGNKIRDNTDAIIDASSGEYSKDEALSRIFGPASDSYGAGMSELIGSTDAWDNIDDLAKHYIARMGFVYNSLGDWGQTNNQDLYMKQLSNVDVTVHSRSSTLYGAVDIDDFYQYLGGLNAAVQYSREDGKKPDSFVMNLRTEGGKVESLGNFIENEMYARYLNQKWVDAMKDHGYAGAREIAKLIENIWGWQALDPDLISDKMMNDLYEHLLTGENGEWLKEDTYNYQSTVARLIQIAEKDDGKYWNASSEIMNQMVKDYVEAVVESGVACCHHTCGNPFFDRYVAGMMAVAGVNPEDQEEFIKIVEKATERPIPVDLKSGSTSSSGYGQAVVASVAAAASAEQQAEQNEDEGENGGGYGTDAGQTPGEVSGYQMTESVLQNSISSIRDFMENPTFSASSMIAIAMVILVVGAVFYGSRRKY</sequence>
<dbReference type="PANTHER" id="PTHR44119">
    <property type="entry name" value="MAGNESIUM-CHELATASE SUBUNIT CHLH, CHLOROPLASTIC"/>
    <property type="match status" value="1"/>
</dbReference>
<evidence type="ECO:0000313" key="6">
    <source>
        <dbReference type="Proteomes" id="UP001302662"/>
    </source>
</evidence>
<dbReference type="Proteomes" id="UP001302662">
    <property type="component" value="Chromosome"/>
</dbReference>
<keyword evidence="3" id="KW-0812">Transmembrane</keyword>
<keyword evidence="3" id="KW-1133">Transmembrane helix</keyword>
<dbReference type="Pfam" id="PF02514">
    <property type="entry name" value="CobN-Mg_chel"/>
    <property type="match status" value="1"/>
</dbReference>
<gene>
    <name evidence="5" type="ORF">MmiEs2_04170</name>
</gene>
<dbReference type="EMBL" id="CP131062">
    <property type="protein sequence ID" value="WNY28233.1"/>
    <property type="molecule type" value="Genomic_DNA"/>
</dbReference>
<keyword evidence="3" id="KW-0472">Membrane</keyword>
<name>A0AA96VAF3_9EURY</name>
<feature type="coiled-coil region" evidence="1">
    <location>
        <begin position="1025"/>
        <end position="1053"/>
    </location>
</feature>
<dbReference type="CDD" id="cd10150">
    <property type="entry name" value="CobN_like"/>
    <property type="match status" value="1"/>
</dbReference>